<organism evidence="1 2">
    <name type="scientific">Macrostomum lignano</name>
    <dbReference type="NCBI Taxonomy" id="282301"/>
    <lineage>
        <taxon>Eukaryota</taxon>
        <taxon>Metazoa</taxon>
        <taxon>Spiralia</taxon>
        <taxon>Lophotrochozoa</taxon>
        <taxon>Platyhelminthes</taxon>
        <taxon>Rhabditophora</taxon>
        <taxon>Macrostomorpha</taxon>
        <taxon>Macrostomida</taxon>
        <taxon>Macrostomidae</taxon>
        <taxon>Macrostomum</taxon>
    </lineage>
</organism>
<proteinExistence type="predicted"/>
<sequence length="236" mass="27254">LNFQKVFSYASYFSVSNFGDRSSGKQFEIPESQRHDANIGRALSEVGIDPLYSVFFDLLPKRPRHSVSDKPSPCDWWLCFSAHLGKFCDFPNRWKSLIQQVLSKNPSLLMYVAQQVMVMLLDEKYGFDFDETYPSRPFWFFIYGLLLLDEHELAGLTPAADGAASCLSLAASTRSSGDIPAGVKRLHTLLHRRYLAGRKRRLSPDVSVDYRAVSKRRWSEFKPWYQERQRQLLQLT</sequence>
<dbReference type="AlphaFoldDB" id="A0A1I8H763"/>
<dbReference type="Proteomes" id="UP000095280">
    <property type="component" value="Unplaced"/>
</dbReference>
<evidence type="ECO:0000313" key="1">
    <source>
        <dbReference type="Proteomes" id="UP000095280"/>
    </source>
</evidence>
<accession>A0A1I8H763</accession>
<evidence type="ECO:0000313" key="2">
    <source>
        <dbReference type="WBParaSite" id="maker-uti_cns_0004682-snap-gene-0.16-mRNA-1"/>
    </source>
</evidence>
<keyword evidence="1" id="KW-1185">Reference proteome</keyword>
<name>A0A1I8H763_9PLAT</name>
<dbReference type="WBParaSite" id="maker-uti_cns_0004682-snap-gene-0.16-mRNA-1">
    <property type="protein sequence ID" value="maker-uti_cns_0004682-snap-gene-0.16-mRNA-1"/>
    <property type="gene ID" value="maker-uti_cns_0004682-snap-gene-0.16"/>
</dbReference>
<protein>
    <submittedName>
        <fullName evidence="2">Ras-GEF domain-containing protein</fullName>
    </submittedName>
</protein>
<reference evidence="2" key="1">
    <citation type="submission" date="2016-11" db="UniProtKB">
        <authorList>
            <consortium name="WormBaseParasite"/>
        </authorList>
    </citation>
    <scope>IDENTIFICATION</scope>
</reference>